<dbReference type="InterPro" id="IPR004805">
    <property type="entry name" value="DnaE2/DnaE/PolC"/>
</dbReference>
<proteinExistence type="predicted"/>
<feature type="non-terminal residue" evidence="2">
    <location>
        <position position="1"/>
    </location>
</feature>
<evidence type="ECO:0000259" key="1">
    <source>
        <dbReference type="Pfam" id="PF14579"/>
    </source>
</evidence>
<dbReference type="EMBL" id="BART01033933">
    <property type="protein sequence ID" value="GAH12665.1"/>
    <property type="molecule type" value="Genomic_DNA"/>
</dbReference>
<dbReference type="GO" id="GO:0006260">
    <property type="term" value="P:DNA replication"/>
    <property type="evidence" value="ECO:0007669"/>
    <property type="project" value="InterPro"/>
</dbReference>
<dbReference type="InterPro" id="IPR029460">
    <property type="entry name" value="DNAPol_HHH"/>
</dbReference>
<dbReference type="PANTHER" id="PTHR32294:SF0">
    <property type="entry name" value="DNA POLYMERASE III SUBUNIT ALPHA"/>
    <property type="match status" value="1"/>
</dbReference>
<comment type="caution">
    <text evidence="2">The sequence shown here is derived from an EMBL/GenBank/DDBJ whole genome shotgun (WGS) entry which is preliminary data.</text>
</comment>
<gene>
    <name evidence="2" type="ORF">S01H4_58145</name>
</gene>
<dbReference type="PANTHER" id="PTHR32294">
    <property type="entry name" value="DNA POLYMERASE III SUBUNIT ALPHA"/>
    <property type="match status" value="1"/>
</dbReference>
<dbReference type="Gene3D" id="1.10.150.870">
    <property type="match status" value="1"/>
</dbReference>
<reference evidence="2" key="1">
    <citation type="journal article" date="2014" name="Front. Microbiol.">
        <title>High frequency of phylogenetically diverse reductive dehalogenase-homologous genes in deep subseafloor sedimentary metagenomes.</title>
        <authorList>
            <person name="Kawai M."/>
            <person name="Futagami T."/>
            <person name="Toyoda A."/>
            <person name="Takaki Y."/>
            <person name="Nishi S."/>
            <person name="Hori S."/>
            <person name="Arai W."/>
            <person name="Tsubouchi T."/>
            <person name="Morono Y."/>
            <person name="Uchiyama I."/>
            <person name="Ito T."/>
            <person name="Fujiyama A."/>
            <person name="Inagaki F."/>
            <person name="Takami H."/>
        </authorList>
    </citation>
    <scope>NUCLEOTIDE SEQUENCE</scope>
    <source>
        <strain evidence="2">Expedition CK06-06</strain>
    </source>
</reference>
<organism evidence="2">
    <name type="scientific">marine sediment metagenome</name>
    <dbReference type="NCBI Taxonomy" id="412755"/>
    <lineage>
        <taxon>unclassified sequences</taxon>
        <taxon>metagenomes</taxon>
        <taxon>ecological metagenomes</taxon>
    </lineage>
</organism>
<sequence>IIHGILGYKFFIFWIFKQGDVIIKRRISECKEKGIEILPPDVNESYKDFTVPEHKIRFGLAAIKNVGLSAIESIIEAREKDGKFVSLFDFCNKVDLRKVNKKVIESLIKCGAFDSFKLKRSQLMAVFEEVVSAVQRIQKEKEKNQMSMFEAIAETTGTNENEQVNYPDISEWDQKECLAYEKECLGFYITGHPLDNYKQALKAFTNVDTASALAAESEREV</sequence>
<name>X1DWT8_9ZZZZ</name>
<protein>
    <recommendedName>
        <fullName evidence="1">DNA polymerase helix-hairpin-helix motif domain-containing protein</fullName>
    </recommendedName>
</protein>
<accession>X1DWT8</accession>
<feature type="non-terminal residue" evidence="2">
    <location>
        <position position="221"/>
    </location>
</feature>
<evidence type="ECO:0000313" key="2">
    <source>
        <dbReference type="EMBL" id="GAH12665.1"/>
    </source>
</evidence>
<feature type="domain" description="DNA polymerase helix-hairpin-helix motif" evidence="1">
    <location>
        <begin position="34"/>
        <end position="123"/>
    </location>
</feature>
<dbReference type="GO" id="GO:0008408">
    <property type="term" value="F:3'-5' exonuclease activity"/>
    <property type="evidence" value="ECO:0007669"/>
    <property type="project" value="InterPro"/>
</dbReference>
<dbReference type="AlphaFoldDB" id="X1DWT8"/>
<dbReference type="Pfam" id="PF14579">
    <property type="entry name" value="HHH_6"/>
    <property type="match status" value="1"/>
</dbReference>